<comment type="caution">
    <text evidence="1">The sequence shown here is derived from an EMBL/GenBank/DDBJ whole genome shotgun (WGS) entry which is preliminary data.</text>
</comment>
<evidence type="ECO:0000313" key="2">
    <source>
        <dbReference type="Proteomes" id="UP000050509"/>
    </source>
</evidence>
<gene>
    <name evidence="1" type="ORF">SE17_02400</name>
</gene>
<dbReference type="EMBL" id="LJCR01000026">
    <property type="protein sequence ID" value="KPV54663.1"/>
    <property type="molecule type" value="Genomic_DNA"/>
</dbReference>
<proteinExistence type="predicted"/>
<sequence>MIDSQIHIILRQNRKTFSLHNNTYWKSGKLPRSGSMRPINPTANDIQPLLLYFRRQLVKLIEIAYPQFVSKPCGAIKKRFQLP</sequence>
<protein>
    <submittedName>
        <fullName evidence="1">Uncharacterized protein</fullName>
    </submittedName>
</protein>
<dbReference type="AlphaFoldDB" id="A0A0P9DAL6"/>
<accession>A0A0P9DAL6</accession>
<dbReference type="Proteomes" id="UP000050509">
    <property type="component" value="Unassembled WGS sequence"/>
</dbReference>
<keyword evidence="2" id="KW-1185">Reference proteome</keyword>
<organism evidence="1 2">
    <name type="scientific">Kouleothrix aurantiaca</name>
    <dbReference type="NCBI Taxonomy" id="186479"/>
    <lineage>
        <taxon>Bacteria</taxon>
        <taxon>Bacillati</taxon>
        <taxon>Chloroflexota</taxon>
        <taxon>Chloroflexia</taxon>
        <taxon>Chloroflexales</taxon>
        <taxon>Roseiflexineae</taxon>
        <taxon>Roseiflexaceae</taxon>
        <taxon>Kouleothrix</taxon>
    </lineage>
</organism>
<evidence type="ECO:0000313" key="1">
    <source>
        <dbReference type="EMBL" id="KPV54663.1"/>
    </source>
</evidence>
<reference evidence="1 2" key="1">
    <citation type="submission" date="2015-09" db="EMBL/GenBank/DDBJ databases">
        <title>Draft genome sequence of Kouleothrix aurantiaca JCM 19913.</title>
        <authorList>
            <person name="Hemp J."/>
        </authorList>
    </citation>
    <scope>NUCLEOTIDE SEQUENCE [LARGE SCALE GENOMIC DNA]</scope>
    <source>
        <strain evidence="1 2">COM-B</strain>
    </source>
</reference>
<name>A0A0P9DAL6_9CHLR</name>